<keyword evidence="2" id="KW-0238">DNA-binding</keyword>
<organism evidence="5 6">
    <name type="scientific">Microtetraspora malaysiensis</name>
    <dbReference type="NCBI Taxonomy" id="161358"/>
    <lineage>
        <taxon>Bacteria</taxon>
        <taxon>Bacillati</taxon>
        <taxon>Actinomycetota</taxon>
        <taxon>Actinomycetes</taxon>
        <taxon>Streptosporangiales</taxon>
        <taxon>Streptosporangiaceae</taxon>
        <taxon>Microtetraspora</taxon>
    </lineage>
</organism>
<dbReference type="InterPro" id="IPR036388">
    <property type="entry name" value="WH-like_DNA-bd_sf"/>
</dbReference>
<dbReference type="SUPFAM" id="SSF46785">
    <property type="entry name" value="Winged helix' DNA-binding domain"/>
    <property type="match status" value="1"/>
</dbReference>
<dbReference type="PANTHER" id="PTHR33204">
    <property type="entry name" value="TRANSCRIPTIONAL REGULATOR, MARR FAMILY"/>
    <property type="match status" value="1"/>
</dbReference>
<keyword evidence="6" id="KW-1185">Reference proteome</keyword>
<dbReference type="Gene3D" id="1.10.10.10">
    <property type="entry name" value="Winged helix-like DNA-binding domain superfamily/Winged helix DNA-binding domain"/>
    <property type="match status" value="1"/>
</dbReference>
<evidence type="ECO:0000256" key="3">
    <source>
        <dbReference type="ARBA" id="ARBA00023163"/>
    </source>
</evidence>
<dbReference type="InterPro" id="IPR002577">
    <property type="entry name" value="HTH_HxlR"/>
</dbReference>
<dbReference type="RefSeq" id="WP_387415922.1">
    <property type="nucleotide sequence ID" value="NZ_JBIASD010000023.1"/>
</dbReference>
<keyword evidence="1" id="KW-0805">Transcription regulation</keyword>
<evidence type="ECO:0000313" key="5">
    <source>
        <dbReference type="EMBL" id="MFF3669655.1"/>
    </source>
</evidence>
<dbReference type="EMBL" id="JBIASD010000023">
    <property type="protein sequence ID" value="MFF3669655.1"/>
    <property type="molecule type" value="Genomic_DNA"/>
</dbReference>
<evidence type="ECO:0000256" key="2">
    <source>
        <dbReference type="ARBA" id="ARBA00023125"/>
    </source>
</evidence>
<keyword evidence="3" id="KW-0804">Transcription</keyword>
<comment type="caution">
    <text evidence="5">The sequence shown here is derived from an EMBL/GenBank/DDBJ whole genome shotgun (WGS) entry which is preliminary data.</text>
</comment>
<dbReference type="Proteomes" id="UP001602013">
    <property type="component" value="Unassembled WGS sequence"/>
</dbReference>
<dbReference type="InterPro" id="IPR036390">
    <property type="entry name" value="WH_DNA-bd_sf"/>
</dbReference>
<reference evidence="5 6" key="1">
    <citation type="submission" date="2024-10" db="EMBL/GenBank/DDBJ databases">
        <title>The Natural Products Discovery Center: Release of the First 8490 Sequenced Strains for Exploring Actinobacteria Biosynthetic Diversity.</title>
        <authorList>
            <person name="Kalkreuter E."/>
            <person name="Kautsar S.A."/>
            <person name="Yang D."/>
            <person name="Bader C.D."/>
            <person name="Teijaro C.N."/>
            <person name="Fluegel L."/>
            <person name="Davis C.M."/>
            <person name="Simpson J.R."/>
            <person name="Lauterbach L."/>
            <person name="Steele A.D."/>
            <person name="Gui C."/>
            <person name="Meng S."/>
            <person name="Li G."/>
            <person name="Viehrig K."/>
            <person name="Ye F."/>
            <person name="Su P."/>
            <person name="Kiefer A.F."/>
            <person name="Nichols A."/>
            <person name="Cepeda A.J."/>
            <person name="Yan W."/>
            <person name="Fan B."/>
            <person name="Jiang Y."/>
            <person name="Adhikari A."/>
            <person name="Zheng C.-J."/>
            <person name="Schuster L."/>
            <person name="Cowan T.M."/>
            <person name="Smanski M.J."/>
            <person name="Chevrette M.G."/>
            <person name="De Carvalho L.P.S."/>
            <person name="Shen B."/>
        </authorList>
    </citation>
    <scope>NUCLEOTIDE SEQUENCE [LARGE SCALE GENOMIC DNA]</scope>
    <source>
        <strain evidence="5 6">NPDC002173</strain>
    </source>
</reference>
<name>A0ABW6SXC3_9ACTN</name>
<evidence type="ECO:0000259" key="4">
    <source>
        <dbReference type="PROSITE" id="PS51118"/>
    </source>
</evidence>
<gene>
    <name evidence="5" type="ORF">ACFYXI_29110</name>
</gene>
<dbReference type="Pfam" id="PF01638">
    <property type="entry name" value="HxlR"/>
    <property type="match status" value="1"/>
</dbReference>
<evidence type="ECO:0000313" key="6">
    <source>
        <dbReference type="Proteomes" id="UP001602013"/>
    </source>
</evidence>
<sequence>MVRRTRFNDSDCPVARSVDAIGDWWSLLIVRDAFDGSRRFGEFQRSLGVAKNILTARLRALVDGGVLELVPASDGSAYNEYVLTPKGRDLFNVIVALRQWGEAHFFAPDEPHSEMVDRRDERPLHALEVRSADGRRIGPDDAVVKKVAPPAAARTPSAPSVPS</sequence>
<proteinExistence type="predicted"/>
<feature type="domain" description="HTH hxlR-type" evidence="4">
    <location>
        <begin position="12"/>
        <end position="109"/>
    </location>
</feature>
<dbReference type="PANTHER" id="PTHR33204:SF18">
    <property type="entry name" value="TRANSCRIPTIONAL REGULATORY PROTEIN"/>
    <property type="match status" value="1"/>
</dbReference>
<evidence type="ECO:0000256" key="1">
    <source>
        <dbReference type="ARBA" id="ARBA00023015"/>
    </source>
</evidence>
<dbReference type="PROSITE" id="PS51118">
    <property type="entry name" value="HTH_HXLR"/>
    <property type="match status" value="1"/>
</dbReference>
<protein>
    <submittedName>
        <fullName evidence="5">Winged helix-turn-helix transcriptional regulator</fullName>
    </submittedName>
</protein>
<accession>A0ABW6SXC3</accession>